<organism evidence="1 2">
    <name type="scientific">Methanocorpusculum labreanum (strain ATCC 43576 / DSM 4855 / Z)</name>
    <dbReference type="NCBI Taxonomy" id="410358"/>
    <lineage>
        <taxon>Archaea</taxon>
        <taxon>Methanobacteriati</taxon>
        <taxon>Methanobacteriota</taxon>
        <taxon>Stenosarchaea group</taxon>
        <taxon>Methanomicrobia</taxon>
        <taxon>Methanomicrobiales</taxon>
        <taxon>Methanocorpusculaceae</taxon>
        <taxon>Methanocorpusculum</taxon>
    </lineage>
</organism>
<dbReference type="RefSeq" id="WP_011832728.1">
    <property type="nucleotide sequence ID" value="NC_008942.1"/>
</dbReference>
<keyword evidence="2" id="KW-1185">Reference proteome</keyword>
<proteinExistence type="predicted"/>
<evidence type="ECO:0000313" key="1">
    <source>
        <dbReference type="EMBL" id="ABN06527.1"/>
    </source>
</evidence>
<dbReference type="SUPFAM" id="SSF52218">
    <property type="entry name" value="Flavoproteins"/>
    <property type="match status" value="1"/>
</dbReference>
<dbReference type="eggNOG" id="arCOG00519">
    <property type="taxonomic scope" value="Archaea"/>
</dbReference>
<reference evidence="1 2" key="1">
    <citation type="journal article" date="2009" name="Stand. Genomic Sci.">
        <title>Complete genome sequence of Methanocorpusculum labreanum type strain Z.</title>
        <authorList>
            <person name="Anderson I.J."/>
            <person name="Sieprawska-Lupa M."/>
            <person name="Goltsman E."/>
            <person name="Lapidus A."/>
            <person name="Copeland A."/>
            <person name="Glavina Del Rio T."/>
            <person name="Tice H."/>
            <person name="Dalin E."/>
            <person name="Barry K."/>
            <person name="Pitluck S."/>
            <person name="Hauser L."/>
            <person name="Land M."/>
            <person name="Lucas S."/>
            <person name="Richardson P."/>
            <person name="Whitman W.B."/>
            <person name="Kyrpides N.C."/>
        </authorList>
    </citation>
    <scope>NUCLEOTIDE SEQUENCE [LARGE SCALE GENOMIC DNA]</scope>
    <source>
        <strain evidence="2">ATCC 43576 / DSM 4855 / Z</strain>
    </source>
</reference>
<dbReference type="KEGG" id="mla:Mlab_0351"/>
<dbReference type="Gene3D" id="3.40.50.360">
    <property type="match status" value="1"/>
</dbReference>
<dbReference type="InterPro" id="IPR029039">
    <property type="entry name" value="Flavoprotein-like_sf"/>
</dbReference>
<gene>
    <name evidence="1" type="ordered locus">Mlab_0351</name>
</gene>
<dbReference type="STRING" id="410358.Mlab_0351"/>
<dbReference type="GeneID" id="4795005"/>
<dbReference type="HOGENOM" id="CLU_1812377_0_0_2"/>
<sequence>MTYAVIYFSRTGTSRRIAEKIAKELSVEPVEVTDNMDWDGTLGYMRAARYAMKNKDVAIQTRGKIGEVDEYIVVSPMWCGKITPAIRILLQELPKEKVRLIVSSGGMIYKERDGYLSVLDIMKKDKNEDRQIDAFVGGLKNS</sequence>
<dbReference type="OrthoDB" id="73155at2157"/>
<dbReference type="Proteomes" id="UP000000365">
    <property type="component" value="Chromosome"/>
</dbReference>
<dbReference type="EMBL" id="CP000559">
    <property type="protein sequence ID" value="ABN06527.1"/>
    <property type="molecule type" value="Genomic_DNA"/>
</dbReference>
<protein>
    <recommendedName>
        <fullName evidence="3">Flavodoxin-like domain-containing protein</fullName>
    </recommendedName>
</protein>
<name>A2SQC1_METLZ</name>
<dbReference type="AlphaFoldDB" id="A2SQC1"/>
<evidence type="ECO:0000313" key="2">
    <source>
        <dbReference type="Proteomes" id="UP000000365"/>
    </source>
</evidence>
<evidence type="ECO:0008006" key="3">
    <source>
        <dbReference type="Google" id="ProtNLM"/>
    </source>
</evidence>
<accession>A2SQC1</accession>